<dbReference type="AlphaFoldDB" id="C7JB43"/>
<dbReference type="Proteomes" id="UP000000948">
    <property type="component" value="Chromosome"/>
</dbReference>
<name>C7JB43_ACEP3</name>
<proteinExistence type="predicted"/>
<evidence type="ECO:0000313" key="1">
    <source>
        <dbReference type="EMBL" id="BAH98319.1"/>
    </source>
</evidence>
<accession>C7JB43</accession>
<organism evidence="1 2">
    <name type="scientific">Acetobacter pasteurianus (strain NBRC 105184 / IFO 3283-01)</name>
    <dbReference type="NCBI Taxonomy" id="634452"/>
    <lineage>
        <taxon>Bacteria</taxon>
        <taxon>Pseudomonadati</taxon>
        <taxon>Pseudomonadota</taxon>
        <taxon>Alphaproteobacteria</taxon>
        <taxon>Acetobacterales</taxon>
        <taxon>Acetobacteraceae</taxon>
        <taxon>Acetobacter</taxon>
    </lineage>
</organism>
<sequence length="144" mass="16517">MVLHCFATNSFQLLLFGLSNHHAQRENSFSFAMCGGQRCQKVEELTGHCVSIDEFFRHHRQARGGRFNRNRLFFCAHLLQEELKTMPEGFRPAVPVSDFCEYPQSWPPASLPLLEASGFPILGRQTGKSRRPVKFSFYCYILSA</sequence>
<reference evidence="1 2" key="1">
    <citation type="journal article" date="2009" name="Nucleic Acids Res.">
        <title>Whole-genome analyses reveal genetic instability of Acetobacter pasteurianus.</title>
        <authorList>
            <person name="Azuma Y."/>
            <person name="Hosoyama A."/>
            <person name="Matsutani M."/>
            <person name="Furuya N."/>
            <person name="Horikawa H."/>
            <person name="Harada T."/>
            <person name="Hirakawa H."/>
            <person name="Kuhara S."/>
            <person name="Matsushita K."/>
            <person name="Fujita N."/>
            <person name="Shirai M."/>
        </authorList>
    </citation>
    <scope>NUCLEOTIDE SEQUENCE [LARGE SCALE GENOMIC DNA]</scope>
    <source>
        <strain evidence="2">NBRC 105184 / IFO 3283-01</strain>
    </source>
</reference>
<evidence type="ECO:0000313" key="2">
    <source>
        <dbReference type="Proteomes" id="UP000000948"/>
    </source>
</evidence>
<dbReference type="KEGG" id="apt:APA01_01640"/>
<dbReference type="EMBL" id="AP011121">
    <property type="protein sequence ID" value="BAH98319.1"/>
    <property type="molecule type" value="Genomic_DNA"/>
</dbReference>
<dbReference type="HOGENOM" id="CLU_1792255_0_0_5"/>
<gene>
    <name evidence="1" type="ordered locus">APA01_01640</name>
</gene>
<protein>
    <submittedName>
        <fullName evidence="1">Uncharacterized protein</fullName>
    </submittedName>
</protein>
<dbReference type="BioCyc" id="APAS634452:APA01_RS15855-MONOMER"/>